<feature type="compositionally biased region" description="Polar residues" evidence="1">
    <location>
        <begin position="589"/>
        <end position="604"/>
    </location>
</feature>
<feature type="compositionally biased region" description="Low complexity" evidence="1">
    <location>
        <begin position="279"/>
        <end position="288"/>
    </location>
</feature>
<feature type="compositionally biased region" description="Polar residues" evidence="1">
    <location>
        <begin position="533"/>
        <end position="546"/>
    </location>
</feature>
<sequence>MAGKEAGAETPYIEINLDTDPLQADRQLQLALHLNASRTEFSPSPSYTPSRKHSRSSSYSDSSDYCSSDVSGRFDDAEELDSPDRYQGNSTNNNNDNTPSTHSAKRRRSNDWPRDRTQQNPTTEEGTSNDTGDNSTNNHNRWRIYPHSNGRKTSYNGSPRASSAASCRLGRPDSRPRRSRFVEAKMNDSVSERPPSIFLRDEAKSAGDGVTHRNSGIFRFGKAIASAFNPFGVWGNVTEIWKAQEANPEENDPLAQAERAYAELKKAGYKGTVKGSYMQQQQQQQGNQSGPGGLPDETWKAIQEKMDYRPSSGHHSRQGSGDSFSSIRSTFHDLRKAKSSLGILSVPQRDVSSPAPIIPYSDRQSQDLEGFSGVRKQKSRKDMLRQARLLKKVSNLEDKLSKARRELRGLTGEEEVPPPPPRTLCLENKPYPRKFVPGALPTLPSERLLNEHLVSSPEPQPQPDLELEPAPSSEMSENLLQITEGPGNESDCLAVTKNTSATLPPKPSTDSKLSTVTADSPSRKRKSPDPASISKTKGSTSNQKESSTNDDEGGRSAGSGQTPRSRKAKLPKMGTSDSPGSVERRQSKEQIWSDYSDNSTTGKKSQFLVPPISRSPSSSPRKPSPNSRINTAPCLRAKKAQNNLRSASANYSPDKENYQGEALKPSFYMQGQLHLDPDQIISPKSSPSPAPNRKRENSQRDSIPPVPPLPKDLAATAAKVDRRLAREIEKRKQTHSRKLKAQPSLQEPKVDDNWKWPDDIF</sequence>
<evidence type="ECO:0000256" key="1">
    <source>
        <dbReference type="SAM" id="MobiDB-lite"/>
    </source>
</evidence>
<proteinExistence type="predicted"/>
<feature type="compositionally biased region" description="Polar residues" evidence="1">
    <location>
        <begin position="36"/>
        <end position="45"/>
    </location>
</feature>
<dbReference type="GeneID" id="63751167"/>
<feature type="compositionally biased region" description="Basic and acidic residues" evidence="1">
    <location>
        <begin position="719"/>
        <end position="731"/>
    </location>
</feature>
<feature type="compositionally biased region" description="Basic and acidic residues" evidence="1">
    <location>
        <begin position="748"/>
        <end position="761"/>
    </location>
</feature>
<dbReference type="STRING" id="1073089.A0A1L9RK17"/>
<dbReference type="RefSeq" id="XP_040688920.1">
    <property type="nucleotide sequence ID" value="XM_040835319.1"/>
</dbReference>
<feature type="region of interest" description="Disordered" evidence="1">
    <location>
        <begin position="452"/>
        <end position="761"/>
    </location>
</feature>
<evidence type="ECO:0008006" key="4">
    <source>
        <dbReference type="Google" id="ProtNLM"/>
    </source>
</evidence>
<protein>
    <recommendedName>
        <fullName evidence="4">Nuclear RNA binding protein</fullName>
    </recommendedName>
</protein>
<name>A0A1L9RK17_ASPWE</name>
<feature type="compositionally biased region" description="Low complexity" evidence="1">
    <location>
        <begin position="126"/>
        <end position="138"/>
    </location>
</feature>
<feature type="compositionally biased region" description="Low complexity" evidence="1">
    <location>
        <begin position="89"/>
        <end position="102"/>
    </location>
</feature>
<keyword evidence="3" id="KW-1185">Reference proteome</keyword>
<feature type="compositionally biased region" description="Low complexity" evidence="1">
    <location>
        <begin position="610"/>
        <end position="630"/>
    </location>
</feature>
<feature type="region of interest" description="Disordered" evidence="1">
    <location>
        <begin position="405"/>
        <end position="429"/>
    </location>
</feature>
<dbReference type="EMBL" id="KV878212">
    <property type="protein sequence ID" value="OJJ35244.1"/>
    <property type="molecule type" value="Genomic_DNA"/>
</dbReference>
<dbReference type="VEuPathDB" id="FungiDB:ASPWEDRAFT_40426"/>
<feature type="compositionally biased region" description="Basic and acidic residues" evidence="1">
    <location>
        <begin position="170"/>
        <end position="179"/>
    </location>
</feature>
<dbReference type="AlphaFoldDB" id="A0A1L9RK17"/>
<feature type="compositionally biased region" description="Low complexity" evidence="1">
    <location>
        <begin position="56"/>
        <end position="71"/>
    </location>
</feature>
<organism evidence="2 3">
    <name type="scientific">Aspergillus wentii DTO 134E9</name>
    <dbReference type="NCBI Taxonomy" id="1073089"/>
    <lineage>
        <taxon>Eukaryota</taxon>
        <taxon>Fungi</taxon>
        <taxon>Dikarya</taxon>
        <taxon>Ascomycota</taxon>
        <taxon>Pezizomycotina</taxon>
        <taxon>Eurotiomycetes</taxon>
        <taxon>Eurotiomycetidae</taxon>
        <taxon>Eurotiales</taxon>
        <taxon>Aspergillaceae</taxon>
        <taxon>Aspergillus</taxon>
        <taxon>Aspergillus subgen. Cremei</taxon>
    </lineage>
</organism>
<accession>A0A1L9RK17</accession>
<dbReference type="OrthoDB" id="5226996at2759"/>
<dbReference type="Proteomes" id="UP000184383">
    <property type="component" value="Unassembled WGS sequence"/>
</dbReference>
<feature type="compositionally biased region" description="Polar residues" evidence="1">
    <location>
        <begin position="640"/>
        <end position="651"/>
    </location>
</feature>
<gene>
    <name evidence="2" type="ORF">ASPWEDRAFT_40426</name>
</gene>
<evidence type="ECO:0000313" key="2">
    <source>
        <dbReference type="EMBL" id="OJJ35244.1"/>
    </source>
</evidence>
<reference evidence="3" key="1">
    <citation type="journal article" date="2017" name="Genome Biol.">
        <title>Comparative genomics reveals high biological diversity and specific adaptations in the industrially and medically important fungal genus Aspergillus.</title>
        <authorList>
            <person name="de Vries R.P."/>
            <person name="Riley R."/>
            <person name="Wiebenga A."/>
            <person name="Aguilar-Osorio G."/>
            <person name="Amillis S."/>
            <person name="Uchima C.A."/>
            <person name="Anderluh G."/>
            <person name="Asadollahi M."/>
            <person name="Askin M."/>
            <person name="Barry K."/>
            <person name="Battaglia E."/>
            <person name="Bayram O."/>
            <person name="Benocci T."/>
            <person name="Braus-Stromeyer S.A."/>
            <person name="Caldana C."/>
            <person name="Canovas D."/>
            <person name="Cerqueira G.C."/>
            <person name="Chen F."/>
            <person name="Chen W."/>
            <person name="Choi C."/>
            <person name="Clum A."/>
            <person name="Dos Santos R.A."/>
            <person name="Damasio A.R."/>
            <person name="Diallinas G."/>
            <person name="Emri T."/>
            <person name="Fekete E."/>
            <person name="Flipphi M."/>
            <person name="Freyberg S."/>
            <person name="Gallo A."/>
            <person name="Gournas C."/>
            <person name="Habgood R."/>
            <person name="Hainaut M."/>
            <person name="Harispe M.L."/>
            <person name="Henrissat B."/>
            <person name="Hilden K.S."/>
            <person name="Hope R."/>
            <person name="Hossain A."/>
            <person name="Karabika E."/>
            <person name="Karaffa L."/>
            <person name="Karanyi Z."/>
            <person name="Krasevec N."/>
            <person name="Kuo A."/>
            <person name="Kusch H."/>
            <person name="LaButti K."/>
            <person name="Lagendijk E.L."/>
            <person name="Lapidus A."/>
            <person name="Levasseur A."/>
            <person name="Lindquist E."/>
            <person name="Lipzen A."/>
            <person name="Logrieco A.F."/>
            <person name="MacCabe A."/>
            <person name="Maekelae M.R."/>
            <person name="Malavazi I."/>
            <person name="Melin P."/>
            <person name="Meyer V."/>
            <person name="Mielnichuk N."/>
            <person name="Miskei M."/>
            <person name="Molnar A.P."/>
            <person name="Mule G."/>
            <person name="Ngan C.Y."/>
            <person name="Orejas M."/>
            <person name="Orosz E."/>
            <person name="Ouedraogo J.P."/>
            <person name="Overkamp K.M."/>
            <person name="Park H.-S."/>
            <person name="Perrone G."/>
            <person name="Piumi F."/>
            <person name="Punt P.J."/>
            <person name="Ram A.F."/>
            <person name="Ramon A."/>
            <person name="Rauscher S."/>
            <person name="Record E."/>
            <person name="Riano-Pachon D.M."/>
            <person name="Robert V."/>
            <person name="Roehrig J."/>
            <person name="Ruller R."/>
            <person name="Salamov A."/>
            <person name="Salih N.S."/>
            <person name="Samson R.A."/>
            <person name="Sandor E."/>
            <person name="Sanguinetti M."/>
            <person name="Schuetze T."/>
            <person name="Sepcic K."/>
            <person name="Shelest E."/>
            <person name="Sherlock G."/>
            <person name="Sophianopoulou V."/>
            <person name="Squina F.M."/>
            <person name="Sun H."/>
            <person name="Susca A."/>
            <person name="Todd R.B."/>
            <person name="Tsang A."/>
            <person name="Unkles S.E."/>
            <person name="van de Wiele N."/>
            <person name="van Rossen-Uffink D."/>
            <person name="Oliveira J.V."/>
            <person name="Vesth T.C."/>
            <person name="Visser J."/>
            <person name="Yu J.-H."/>
            <person name="Zhou M."/>
            <person name="Andersen M.R."/>
            <person name="Archer D.B."/>
            <person name="Baker S.E."/>
            <person name="Benoit I."/>
            <person name="Brakhage A.A."/>
            <person name="Braus G.H."/>
            <person name="Fischer R."/>
            <person name="Frisvad J.C."/>
            <person name="Goldman G.H."/>
            <person name="Houbraken J."/>
            <person name="Oakley B."/>
            <person name="Pocsi I."/>
            <person name="Scazzocchio C."/>
            <person name="Seiboth B."/>
            <person name="vanKuyk P.A."/>
            <person name="Wortman J."/>
            <person name="Dyer P.S."/>
            <person name="Grigoriev I.V."/>
        </authorList>
    </citation>
    <scope>NUCLEOTIDE SEQUENCE [LARGE SCALE GENOMIC DNA]</scope>
    <source>
        <strain evidence="3">DTO 134E9</strain>
    </source>
</reference>
<feature type="region of interest" description="Disordered" evidence="1">
    <location>
        <begin position="36"/>
        <end position="179"/>
    </location>
</feature>
<feature type="region of interest" description="Disordered" evidence="1">
    <location>
        <begin position="275"/>
        <end position="297"/>
    </location>
</feature>
<feature type="compositionally biased region" description="Polar residues" evidence="1">
    <location>
        <begin position="496"/>
        <end position="520"/>
    </location>
</feature>
<evidence type="ECO:0000313" key="3">
    <source>
        <dbReference type="Proteomes" id="UP000184383"/>
    </source>
</evidence>
<feature type="compositionally biased region" description="Polar residues" evidence="1">
    <location>
        <begin position="151"/>
        <end position="165"/>
    </location>
</feature>
<feature type="region of interest" description="Disordered" evidence="1">
    <location>
        <begin position="345"/>
        <end position="364"/>
    </location>
</feature>